<dbReference type="GO" id="GO:0016798">
    <property type="term" value="F:hydrolase activity, acting on glycosyl bonds"/>
    <property type="evidence" value="ECO:0007669"/>
    <property type="project" value="UniProtKB-KW"/>
</dbReference>
<reference evidence="4 5" key="1">
    <citation type="submission" date="2020-04" db="EMBL/GenBank/DDBJ databases">
        <title>Genome sequencing of novel species.</title>
        <authorList>
            <person name="Heo J."/>
            <person name="Kim S.-J."/>
            <person name="Kim J.-S."/>
            <person name="Hong S.-B."/>
            <person name="Kwon S.-W."/>
        </authorList>
    </citation>
    <scope>NUCLEOTIDE SEQUENCE [LARGE SCALE GENOMIC DNA]</scope>
    <source>
        <strain evidence="4 5">MFER-1</strain>
    </source>
</reference>
<organism evidence="4 5">
    <name type="scientific">Cohnella herbarum</name>
    <dbReference type="NCBI Taxonomy" id="2728023"/>
    <lineage>
        <taxon>Bacteria</taxon>
        <taxon>Bacillati</taxon>
        <taxon>Bacillota</taxon>
        <taxon>Bacilli</taxon>
        <taxon>Bacillales</taxon>
        <taxon>Paenibacillaceae</taxon>
        <taxon>Cohnella</taxon>
    </lineage>
</organism>
<dbReference type="GO" id="GO:0016757">
    <property type="term" value="F:glycosyltransferase activity"/>
    <property type="evidence" value="ECO:0007669"/>
    <property type="project" value="UniProtKB-KW"/>
</dbReference>
<dbReference type="SUPFAM" id="SSF75005">
    <property type="entry name" value="Arabinanase/levansucrase/invertase"/>
    <property type="match status" value="1"/>
</dbReference>
<evidence type="ECO:0000256" key="2">
    <source>
        <dbReference type="ARBA" id="ARBA00022679"/>
    </source>
</evidence>
<proteinExistence type="inferred from homology"/>
<dbReference type="KEGG" id="cheb:HH215_32670"/>
<gene>
    <name evidence="4" type="ORF">HH215_32670</name>
</gene>
<dbReference type="AlphaFoldDB" id="A0A7Z2VQU5"/>
<dbReference type="InterPro" id="IPR023296">
    <property type="entry name" value="Glyco_hydro_beta-prop_sf"/>
</dbReference>
<dbReference type="Gene3D" id="2.115.10.20">
    <property type="entry name" value="Glycosyl hydrolase domain, family 43"/>
    <property type="match status" value="1"/>
</dbReference>
<dbReference type="PIRSF" id="PIRSF016202">
    <property type="entry name" value="PH1107"/>
    <property type="match status" value="1"/>
</dbReference>
<evidence type="ECO:0000313" key="4">
    <source>
        <dbReference type="EMBL" id="QJD87464.1"/>
    </source>
</evidence>
<keyword evidence="4" id="KW-0326">Glycosidase</keyword>
<evidence type="ECO:0000313" key="5">
    <source>
        <dbReference type="Proteomes" id="UP000502248"/>
    </source>
</evidence>
<dbReference type="Proteomes" id="UP000502248">
    <property type="component" value="Chromosome"/>
</dbReference>
<name>A0A7Z2VQU5_9BACL</name>
<dbReference type="EMBL" id="CP051680">
    <property type="protein sequence ID" value="QJD87464.1"/>
    <property type="molecule type" value="Genomic_DNA"/>
</dbReference>
<dbReference type="PANTHER" id="PTHR34106:SF5">
    <property type="entry name" value="GLYCOSIDASE"/>
    <property type="match status" value="1"/>
</dbReference>
<evidence type="ECO:0000256" key="1">
    <source>
        <dbReference type="ARBA" id="ARBA00022676"/>
    </source>
</evidence>
<dbReference type="Pfam" id="PF04041">
    <property type="entry name" value="Glyco_hydro_130"/>
    <property type="match status" value="1"/>
</dbReference>
<dbReference type="InterPro" id="IPR007184">
    <property type="entry name" value="Mannoside_phosphorylase"/>
</dbReference>
<keyword evidence="2" id="KW-0808">Transferase</keyword>
<keyword evidence="5" id="KW-1185">Reference proteome</keyword>
<comment type="similarity">
    <text evidence="3">Belongs to the glycosyl hydrolase 130 family.</text>
</comment>
<dbReference type="CDD" id="cd18612">
    <property type="entry name" value="GH130_Lin0857-like"/>
    <property type="match status" value="1"/>
</dbReference>
<keyword evidence="1" id="KW-0328">Glycosyltransferase</keyword>
<protein>
    <submittedName>
        <fullName evidence="4">Glycosidase</fullName>
    </submittedName>
</protein>
<keyword evidence="4" id="KW-0378">Hydrolase</keyword>
<dbReference type="RefSeq" id="WP_169283708.1">
    <property type="nucleotide sequence ID" value="NZ_CP051680.1"/>
</dbReference>
<sequence length="356" mass="40821">MTVIRSKQNPIISPQDVSASNNEWEVIGVFNAGVTKYKDEVILMLRVAERPINDNPDIYLTPFYEASSNRMTIRTIAKTPECDFSDVRVIKTPEKNYLTSISHLRVARSSDGIRFKIDDKPTILPGTMYESYGIEDPRITRIEDTYYMTYSAISEYGICTGMMTTKDFVTFYREGNVFHPDNKDVVLFPRQVRGKYYALHRPSCSHYGKPEMWIAESSDLRQWGNHRHLANVREGYWDDGRIGASAIPFEIEEGWLEIYHGANKDNHYCLGALLLDKNEPWKVIARSETPFMQPEEVFEVEGFFGNVIFPCGVLVENDIVKIYYGASDTCVGYAETSLDHIRANLQVQSANRPTMR</sequence>
<accession>A0A7Z2VQU5</accession>
<evidence type="ECO:0000256" key="3">
    <source>
        <dbReference type="ARBA" id="ARBA00024356"/>
    </source>
</evidence>
<dbReference type="PANTHER" id="PTHR34106">
    <property type="entry name" value="GLYCOSIDASE"/>
    <property type="match status" value="1"/>
</dbReference>